<sequence length="465" mass="52563">MTATAKQPTPTSEVEAPAHAQGLGDESSIWFQLSPLLKGKRDNPMHLLMEMAERYGPVIPINLANQRIVLLSEPEHFKYVLVNKADSYIKYFDGLKPIFGKSMITNDGALWQKIRMPQQPAFHPDMFAEYIPYFLAAIRTKMDIWSDIAKSGESVEMVEQTWTLAADMICKALFDRDMPFNPHFVFKCVKTYTDVMNHKEIRLKKQAGELFEVSEEDPAKAMEAWASVPPLVMAANPREERERTLLKMIEAAVADPNMPEFDQQQAVDEIKQYLWAGTETTALTLAWALYETARNPEAAERIRKEGEAVYGDREPTAADYSALAYTRAIIQETMRLYPPVWGLIRVATEHDEIAGKAIRPGDRVVIFSYGAHHNPRFWEAPEEFRPERWMAGAAKKQVKYSYLPFGGGKRSCIGGAMSQVENTLALSLLLRRFRPEYVGSDPAGINATVTLTPKGGLHFKIRELS</sequence>
<comment type="caution">
    <text evidence="10">The sequence shown here is derived from an EMBL/GenBank/DDBJ whole genome shotgun (WGS) entry which is preliminary data.</text>
</comment>
<dbReference type="OrthoDB" id="9764248at2"/>
<dbReference type="GO" id="GO:0020037">
    <property type="term" value="F:heme binding"/>
    <property type="evidence" value="ECO:0007669"/>
    <property type="project" value="InterPro"/>
</dbReference>
<dbReference type="GO" id="GO:0016705">
    <property type="term" value="F:oxidoreductase activity, acting on paired donors, with incorporation or reduction of molecular oxygen"/>
    <property type="evidence" value="ECO:0007669"/>
    <property type="project" value="InterPro"/>
</dbReference>
<dbReference type="STRING" id="121290.APY04_1306"/>
<dbReference type="InterPro" id="IPR050196">
    <property type="entry name" value="Cytochrome_P450_Monoox"/>
</dbReference>
<evidence type="ECO:0000256" key="3">
    <source>
        <dbReference type="ARBA" id="ARBA00022723"/>
    </source>
</evidence>
<feature type="compositionally biased region" description="Polar residues" evidence="9">
    <location>
        <begin position="1"/>
        <end position="12"/>
    </location>
</feature>
<evidence type="ECO:0000313" key="11">
    <source>
        <dbReference type="Proteomes" id="UP000059074"/>
    </source>
</evidence>
<keyword evidence="6 8" id="KW-0503">Monooxygenase</keyword>
<dbReference type="PATRIC" id="fig|121290.4.peg.2186"/>
<protein>
    <submittedName>
        <fullName evidence="10">Cytochrome P450</fullName>
    </submittedName>
</protein>
<keyword evidence="5 7" id="KW-0408">Iron</keyword>
<organism evidence="10 11">
    <name type="scientific">Hyphomicrobium sulfonivorans</name>
    <dbReference type="NCBI Taxonomy" id="121290"/>
    <lineage>
        <taxon>Bacteria</taxon>
        <taxon>Pseudomonadati</taxon>
        <taxon>Pseudomonadota</taxon>
        <taxon>Alphaproteobacteria</taxon>
        <taxon>Hyphomicrobiales</taxon>
        <taxon>Hyphomicrobiaceae</taxon>
        <taxon>Hyphomicrobium</taxon>
    </lineage>
</organism>
<evidence type="ECO:0000256" key="5">
    <source>
        <dbReference type="ARBA" id="ARBA00023004"/>
    </source>
</evidence>
<keyword evidence="11" id="KW-1185">Reference proteome</keyword>
<comment type="cofactor">
    <cofactor evidence="7">
        <name>heme</name>
        <dbReference type="ChEBI" id="CHEBI:30413"/>
    </cofactor>
</comment>
<dbReference type="PANTHER" id="PTHR24291">
    <property type="entry name" value="CYTOCHROME P450 FAMILY 4"/>
    <property type="match status" value="1"/>
</dbReference>
<dbReference type="InterPro" id="IPR036396">
    <property type="entry name" value="Cyt_P450_sf"/>
</dbReference>
<evidence type="ECO:0000256" key="2">
    <source>
        <dbReference type="ARBA" id="ARBA00022617"/>
    </source>
</evidence>
<gene>
    <name evidence="10" type="ORF">APY04_1306</name>
</gene>
<accession>A0A109BJ76</accession>
<dbReference type="Gene3D" id="1.10.630.10">
    <property type="entry name" value="Cytochrome P450"/>
    <property type="match status" value="1"/>
</dbReference>
<dbReference type="PROSITE" id="PS00086">
    <property type="entry name" value="CYTOCHROME_P450"/>
    <property type="match status" value="1"/>
</dbReference>
<evidence type="ECO:0000313" key="10">
    <source>
        <dbReference type="EMBL" id="KWT69806.1"/>
    </source>
</evidence>
<dbReference type="GO" id="GO:0005506">
    <property type="term" value="F:iron ion binding"/>
    <property type="evidence" value="ECO:0007669"/>
    <property type="project" value="InterPro"/>
</dbReference>
<dbReference type="Pfam" id="PF00067">
    <property type="entry name" value="p450"/>
    <property type="match status" value="1"/>
</dbReference>
<dbReference type="InterPro" id="IPR017972">
    <property type="entry name" value="Cyt_P450_CS"/>
</dbReference>
<keyword evidence="3 7" id="KW-0479">Metal-binding</keyword>
<dbReference type="PRINTS" id="PR00463">
    <property type="entry name" value="EP450I"/>
</dbReference>
<dbReference type="EMBL" id="LMTR01000043">
    <property type="protein sequence ID" value="KWT69806.1"/>
    <property type="molecule type" value="Genomic_DNA"/>
</dbReference>
<evidence type="ECO:0000256" key="6">
    <source>
        <dbReference type="ARBA" id="ARBA00023033"/>
    </source>
</evidence>
<evidence type="ECO:0000256" key="1">
    <source>
        <dbReference type="ARBA" id="ARBA00010617"/>
    </source>
</evidence>
<reference evidence="10 11" key="1">
    <citation type="submission" date="2015-10" db="EMBL/GenBank/DDBJ databases">
        <title>Transcriptomic analysis of a linuron degrading triple-species bacterial consortium.</title>
        <authorList>
            <person name="Albers P."/>
        </authorList>
    </citation>
    <scope>NUCLEOTIDE SEQUENCE [LARGE SCALE GENOMIC DNA]</scope>
    <source>
        <strain evidence="10 11">WDL6</strain>
    </source>
</reference>
<keyword evidence="4 8" id="KW-0560">Oxidoreductase</keyword>
<evidence type="ECO:0000256" key="9">
    <source>
        <dbReference type="SAM" id="MobiDB-lite"/>
    </source>
</evidence>
<dbReference type="InterPro" id="IPR002401">
    <property type="entry name" value="Cyt_P450_E_grp-I"/>
</dbReference>
<dbReference type="AlphaFoldDB" id="A0A109BJ76"/>
<proteinExistence type="inferred from homology"/>
<dbReference type="InterPro" id="IPR001128">
    <property type="entry name" value="Cyt_P450"/>
</dbReference>
<evidence type="ECO:0000256" key="7">
    <source>
        <dbReference type="PIRSR" id="PIRSR602401-1"/>
    </source>
</evidence>
<feature type="region of interest" description="Disordered" evidence="9">
    <location>
        <begin position="1"/>
        <end position="21"/>
    </location>
</feature>
<evidence type="ECO:0000256" key="4">
    <source>
        <dbReference type="ARBA" id="ARBA00023002"/>
    </source>
</evidence>
<feature type="binding site" description="axial binding residue" evidence="7">
    <location>
        <position position="412"/>
    </location>
    <ligand>
        <name>heme</name>
        <dbReference type="ChEBI" id="CHEBI:30413"/>
    </ligand>
    <ligandPart>
        <name>Fe</name>
        <dbReference type="ChEBI" id="CHEBI:18248"/>
    </ligandPart>
</feature>
<dbReference type="Proteomes" id="UP000059074">
    <property type="component" value="Unassembled WGS sequence"/>
</dbReference>
<dbReference type="PANTHER" id="PTHR24291:SF50">
    <property type="entry name" value="BIFUNCTIONAL ALBAFLAVENONE MONOOXYGENASE_TERPENE SYNTHASE"/>
    <property type="match status" value="1"/>
</dbReference>
<keyword evidence="2 7" id="KW-0349">Heme</keyword>
<name>A0A109BJ76_HYPSL</name>
<dbReference type="PRINTS" id="PR00385">
    <property type="entry name" value="P450"/>
</dbReference>
<dbReference type="GO" id="GO:0004497">
    <property type="term" value="F:monooxygenase activity"/>
    <property type="evidence" value="ECO:0007669"/>
    <property type="project" value="UniProtKB-KW"/>
</dbReference>
<evidence type="ECO:0000256" key="8">
    <source>
        <dbReference type="RuleBase" id="RU000461"/>
    </source>
</evidence>
<dbReference type="RefSeq" id="WP_068460811.1">
    <property type="nucleotide sequence ID" value="NZ_LMTR01000043.1"/>
</dbReference>
<dbReference type="SUPFAM" id="SSF48264">
    <property type="entry name" value="Cytochrome P450"/>
    <property type="match status" value="1"/>
</dbReference>
<comment type="similarity">
    <text evidence="1 8">Belongs to the cytochrome P450 family.</text>
</comment>